<dbReference type="AlphaFoldDB" id="A0A512J971"/>
<keyword evidence="5" id="KW-1185">Reference proteome</keyword>
<reference evidence="5" key="2">
    <citation type="journal article" date="2019" name="Int. J. Syst. Evol. Microbiol.">
        <title>The Global Catalogue of Microorganisms (GCM) 10K type strain sequencing project: providing services to taxonomists for standard genome sequencing and annotation.</title>
        <authorList>
            <consortium name="The Broad Institute Genomics Platform"/>
            <consortium name="The Broad Institute Genome Sequencing Center for Infectious Disease"/>
            <person name="Wu L."/>
            <person name="Ma J."/>
        </authorList>
    </citation>
    <scope>NUCLEOTIDE SEQUENCE [LARGE SCALE GENOMIC DNA]</scope>
    <source>
        <strain evidence="5">NBRC 107715</strain>
    </source>
</reference>
<evidence type="ECO:0000313" key="4">
    <source>
        <dbReference type="Proteomes" id="UP000321960"/>
    </source>
</evidence>
<feature type="region of interest" description="Disordered" evidence="1">
    <location>
        <begin position="42"/>
        <end position="69"/>
    </location>
</feature>
<sequence>MRTLPRELLHQAGRAAAIYLLVALLGAGAAIVQALIVPLHQTEPADADSDEPATTGEPSAVGVRWINPR</sequence>
<gene>
    <name evidence="3" type="ORF">GCM10007888_39050</name>
    <name evidence="2" type="ORF">MOX02_45210</name>
</gene>
<dbReference type="EMBL" id="BJZU01000104">
    <property type="protein sequence ID" value="GEP06483.1"/>
    <property type="molecule type" value="Genomic_DNA"/>
</dbReference>
<evidence type="ECO:0000256" key="1">
    <source>
        <dbReference type="SAM" id="MobiDB-lite"/>
    </source>
</evidence>
<evidence type="ECO:0000313" key="2">
    <source>
        <dbReference type="EMBL" id="GEP06483.1"/>
    </source>
</evidence>
<dbReference type="EMBL" id="BSPK01000072">
    <property type="protein sequence ID" value="GLS65523.1"/>
    <property type="molecule type" value="Genomic_DNA"/>
</dbReference>
<reference evidence="2 4" key="3">
    <citation type="submission" date="2019-07" db="EMBL/GenBank/DDBJ databases">
        <title>Whole genome shotgun sequence of Methylobacterium oxalidis NBRC 107715.</title>
        <authorList>
            <person name="Hosoyama A."/>
            <person name="Uohara A."/>
            <person name="Ohji S."/>
            <person name="Ichikawa N."/>
        </authorList>
    </citation>
    <scope>NUCLEOTIDE SEQUENCE [LARGE SCALE GENOMIC DNA]</scope>
    <source>
        <strain evidence="2 4">NBRC 107715</strain>
    </source>
</reference>
<protein>
    <submittedName>
        <fullName evidence="2">Uncharacterized protein</fullName>
    </submittedName>
</protein>
<evidence type="ECO:0000313" key="5">
    <source>
        <dbReference type="Proteomes" id="UP001156856"/>
    </source>
</evidence>
<dbReference type="Proteomes" id="UP000321960">
    <property type="component" value="Unassembled WGS sequence"/>
</dbReference>
<evidence type="ECO:0000313" key="3">
    <source>
        <dbReference type="EMBL" id="GLS65523.1"/>
    </source>
</evidence>
<name>A0A512J971_9HYPH</name>
<organism evidence="2 4">
    <name type="scientific">Methylobacterium oxalidis</name>
    <dbReference type="NCBI Taxonomy" id="944322"/>
    <lineage>
        <taxon>Bacteria</taxon>
        <taxon>Pseudomonadati</taxon>
        <taxon>Pseudomonadota</taxon>
        <taxon>Alphaproteobacteria</taxon>
        <taxon>Hyphomicrobiales</taxon>
        <taxon>Methylobacteriaceae</taxon>
        <taxon>Methylobacterium</taxon>
    </lineage>
</organism>
<reference evidence="3" key="1">
    <citation type="journal article" date="2014" name="Int. J. Syst. Evol. Microbiol.">
        <title>Complete genome of a new Firmicutes species belonging to the dominant human colonic microbiota ('Ruminococcus bicirculans') reveals two chromosomes and a selective capacity to utilize plant glucans.</title>
        <authorList>
            <consortium name="NISC Comparative Sequencing Program"/>
            <person name="Wegmann U."/>
            <person name="Louis P."/>
            <person name="Goesmann A."/>
            <person name="Henrissat B."/>
            <person name="Duncan S.H."/>
            <person name="Flint H.J."/>
        </authorList>
    </citation>
    <scope>NUCLEOTIDE SEQUENCE</scope>
    <source>
        <strain evidence="3">NBRC 107715</strain>
    </source>
</reference>
<reference evidence="3" key="4">
    <citation type="submission" date="2023-01" db="EMBL/GenBank/DDBJ databases">
        <title>Draft genome sequence of Methylobacterium oxalidis strain NBRC 107715.</title>
        <authorList>
            <person name="Sun Q."/>
            <person name="Mori K."/>
        </authorList>
    </citation>
    <scope>NUCLEOTIDE SEQUENCE</scope>
    <source>
        <strain evidence="3">NBRC 107715</strain>
    </source>
</reference>
<dbReference type="Proteomes" id="UP001156856">
    <property type="component" value="Unassembled WGS sequence"/>
</dbReference>
<accession>A0A512J971</accession>
<proteinExistence type="predicted"/>
<comment type="caution">
    <text evidence="2">The sequence shown here is derived from an EMBL/GenBank/DDBJ whole genome shotgun (WGS) entry which is preliminary data.</text>
</comment>